<reference evidence="2 3" key="1">
    <citation type="journal article" date="2015" name="Nature">
        <title>rRNA introns, odd ribosomes, and small enigmatic genomes across a large radiation of phyla.</title>
        <authorList>
            <person name="Brown C.T."/>
            <person name="Hug L.A."/>
            <person name="Thomas B.C."/>
            <person name="Sharon I."/>
            <person name="Castelle C.J."/>
            <person name="Singh A."/>
            <person name="Wilkins M.J."/>
            <person name="Williams K.H."/>
            <person name="Banfield J.F."/>
        </authorList>
    </citation>
    <scope>NUCLEOTIDE SEQUENCE [LARGE SCALE GENOMIC DNA]</scope>
</reference>
<dbReference type="PATRIC" id="fig|1618734.3.peg.425"/>
<proteinExistence type="predicted"/>
<sequence length="243" mass="27506">MDAIILAAGYATRLYPLTENPPKPLLKAAGKAIIEHILGKIAELGGIKKIYIVTNNKFAANFEEWAKNFESDFIVKIINDGTESNEDRLGAIGDMQHVIEKNSIDDDTIVIAGDNLFEFHLNGPMSLFRKKKSDVIVLYDVKDFELAKHYGVVEVKGGLLEKFEEKPAHPSSTLVSTGVYLFTRKTASLIKKYLEQGNNPDKSGSFVEWLHKREKVYAYITDKRWYDIGSFEQLEKADREFRG</sequence>
<dbReference type="CDD" id="cd04181">
    <property type="entry name" value="NTP_transferase"/>
    <property type="match status" value="1"/>
</dbReference>
<dbReference type="InterPro" id="IPR029044">
    <property type="entry name" value="Nucleotide-diphossugar_trans"/>
</dbReference>
<dbReference type="GO" id="GO:0016740">
    <property type="term" value="F:transferase activity"/>
    <property type="evidence" value="ECO:0007669"/>
    <property type="project" value="UniProtKB-KW"/>
</dbReference>
<name>A0A0G0TWC6_9BACT</name>
<dbReference type="AlphaFoldDB" id="A0A0G0TWC6"/>
<evidence type="ECO:0000313" key="2">
    <source>
        <dbReference type="EMBL" id="KKR79111.1"/>
    </source>
</evidence>
<dbReference type="Proteomes" id="UP000034749">
    <property type="component" value="Unassembled WGS sequence"/>
</dbReference>
<dbReference type="Gene3D" id="3.90.550.10">
    <property type="entry name" value="Spore Coat Polysaccharide Biosynthesis Protein SpsA, Chain A"/>
    <property type="match status" value="1"/>
</dbReference>
<dbReference type="InterPro" id="IPR005835">
    <property type="entry name" value="NTP_transferase_dom"/>
</dbReference>
<protein>
    <submittedName>
        <fullName evidence="2">Nucleotidyl transferase</fullName>
    </submittedName>
</protein>
<evidence type="ECO:0000313" key="3">
    <source>
        <dbReference type="Proteomes" id="UP000034749"/>
    </source>
</evidence>
<dbReference type="Pfam" id="PF00483">
    <property type="entry name" value="NTP_transferase"/>
    <property type="match status" value="1"/>
</dbReference>
<keyword evidence="2" id="KW-0808">Transferase</keyword>
<gene>
    <name evidence="2" type="ORF">UU24_C0016G0002</name>
</gene>
<organism evidence="2 3">
    <name type="scientific">Candidatus Nomurabacteria bacterium GW2011_GWA2_40_9</name>
    <dbReference type="NCBI Taxonomy" id="1618734"/>
    <lineage>
        <taxon>Bacteria</taxon>
        <taxon>Candidatus Nomuraibacteriota</taxon>
    </lineage>
</organism>
<comment type="caution">
    <text evidence="2">The sequence shown here is derived from an EMBL/GenBank/DDBJ whole genome shotgun (WGS) entry which is preliminary data.</text>
</comment>
<feature type="domain" description="Nucleotidyl transferase" evidence="1">
    <location>
        <begin position="3"/>
        <end position="239"/>
    </location>
</feature>
<dbReference type="EMBL" id="LBZW01000016">
    <property type="protein sequence ID" value="KKR79111.1"/>
    <property type="molecule type" value="Genomic_DNA"/>
</dbReference>
<dbReference type="SUPFAM" id="SSF53448">
    <property type="entry name" value="Nucleotide-diphospho-sugar transferases"/>
    <property type="match status" value="1"/>
</dbReference>
<evidence type="ECO:0000259" key="1">
    <source>
        <dbReference type="Pfam" id="PF00483"/>
    </source>
</evidence>
<accession>A0A0G0TWC6</accession>
<dbReference type="PANTHER" id="PTHR42883">
    <property type="entry name" value="GLUCOSE-1-PHOSPHATE THYMIDYLTRANSFERASE"/>
    <property type="match status" value="1"/>
</dbReference>
<dbReference type="PANTHER" id="PTHR42883:SF2">
    <property type="entry name" value="THYMIDYLYLTRANSFERASE"/>
    <property type="match status" value="1"/>
</dbReference>